<dbReference type="CDD" id="cd12797">
    <property type="entry name" value="M23_peptidase"/>
    <property type="match status" value="1"/>
</dbReference>
<organism evidence="3 4">
    <name type="scientific">Fulvivirga sedimenti</name>
    <dbReference type="NCBI Taxonomy" id="2879465"/>
    <lineage>
        <taxon>Bacteria</taxon>
        <taxon>Pseudomonadati</taxon>
        <taxon>Bacteroidota</taxon>
        <taxon>Cytophagia</taxon>
        <taxon>Cytophagales</taxon>
        <taxon>Fulvivirgaceae</taxon>
        <taxon>Fulvivirga</taxon>
    </lineage>
</organism>
<gene>
    <name evidence="3" type="ORF">LDX50_29985</name>
</gene>
<protein>
    <submittedName>
        <fullName evidence="3">M23 family metallopeptidase</fullName>
    </submittedName>
</protein>
<evidence type="ECO:0000259" key="2">
    <source>
        <dbReference type="Pfam" id="PF01551"/>
    </source>
</evidence>
<evidence type="ECO:0000313" key="3">
    <source>
        <dbReference type="EMBL" id="MCA6079140.1"/>
    </source>
</evidence>
<feature type="transmembrane region" description="Helical" evidence="1">
    <location>
        <begin position="21"/>
        <end position="46"/>
    </location>
</feature>
<dbReference type="SUPFAM" id="SSF51261">
    <property type="entry name" value="Duplicated hybrid motif"/>
    <property type="match status" value="1"/>
</dbReference>
<dbReference type="EMBL" id="JAIXNE010000010">
    <property type="protein sequence ID" value="MCA6079140.1"/>
    <property type="molecule type" value="Genomic_DNA"/>
</dbReference>
<dbReference type="InterPro" id="IPR011055">
    <property type="entry name" value="Dup_hybrid_motif"/>
</dbReference>
<sequence length="326" mass="37149">MARIKYTYDTQTCRYERVKRTWMDVFLNFAGYLATAAVVATFVVLIRNAYYETPQTRSLTRENESLREHHENLRAELFEVSSVIDALNQRNNNIYRKIYEAEPLQNGASTTRSNFSKHYKTILQNGWDNEDYVEDAVDKIEKIRKASSKRSMEEVIRLARDNSEILTSLPAIQPVENKDLKKLASGFGMRINPFHKARVMHFGIDFATHRGDNVLATGDGRVKLVKSNSKLETGYGNYIEIDHGNGYVTRYAHLGEIEVGQGDRVKRGDTIAKAGNSGGSIAPHVHYEIIKDGNQIDPLNFMIQGLDDHMFRTLRQVAGRENQSLD</sequence>
<dbReference type="PANTHER" id="PTHR21666">
    <property type="entry name" value="PEPTIDASE-RELATED"/>
    <property type="match status" value="1"/>
</dbReference>
<keyword evidence="1" id="KW-0472">Membrane</keyword>
<proteinExistence type="predicted"/>
<comment type="caution">
    <text evidence="3">The sequence shown here is derived from an EMBL/GenBank/DDBJ whole genome shotgun (WGS) entry which is preliminary data.</text>
</comment>
<feature type="domain" description="M23ase beta-sheet core" evidence="2">
    <location>
        <begin position="200"/>
        <end position="298"/>
    </location>
</feature>
<dbReference type="GO" id="GO:0004222">
    <property type="term" value="F:metalloendopeptidase activity"/>
    <property type="evidence" value="ECO:0007669"/>
    <property type="project" value="TreeGrafter"/>
</dbReference>
<evidence type="ECO:0000256" key="1">
    <source>
        <dbReference type="SAM" id="Phobius"/>
    </source>
</evidence>
<dbReference type="Pfam" id="PF01551">
    <property type="entry name" value="Peptidase_M23"/>
    <property type="match status" value="1"/>
</dbReference>
<keyword evidence="4" id="KW-1185">Reference proteome</keyword>
<dbReference type="Proteomes" id="UP001139409">
    <property type="component" value="Unassembled WGS sequence"/>
</dbReference>
<dbReference type="PANTHER" id="PTHR21666:SF286">
    <property type="entry name" value="LIPOPROTEIN NLPD"/>
    <property type="match status" value="1"/>
</dbReference>
<dbReference type="Gene3D" id="2.70.70.10">
    <property type="entry name" value="Glucose Permease (Domain IIA)"/>
    <property type="match status" value="1"/>
</dbReference>
<accession>A0A9X1HWC3</accession>
<dbReference type="FunFam" id="2.70.70.10:FF:000006">
    <property type="entry name" value="M23 family peptidase"/>
    <property type="match status" value="1"/>
</dbReference>
<name>A0A9X1HWC3_9BACT</name>
<dbReference type="AlphaFoldDB" id="A0A9X1HWC3"/>
<dbReference type="InterPro" id="IPR050570">
    <property type="entry name" value="Cell_wall_metabolism_enzyme"/>
</dbReference>
<keyword evidence="1" id="KW-0812">Transmembrane</keyword>
<reference evidence="3" key="1">
    <citation type="submission" date="2021-09" db="EMBL/GenBank/DDBJ databases">
        <title>Fulvivirga sp. isolated from coastal sediment.</title>
        <authorList>
            <person name="Yu H."/>
        </authorList>
    </citation>
    <scope>NUCLEOTIDE SEQUENCE</scope>
    <source>
        <strain evidence="3">1062</strain>
    </source>
</reference>
<dbReference type="InterPro" id="IPR016047">
    <property type="entry name" value="M23ase_b-sheet_dom"/>
</dbReference>
<dbReference type="RefSeq" id="WP_225700001.1">
    <property type="nucleotide sequence ID" value="NZ_JAIXNE010000010.1"/>
</dbReference>
<evidence type="ECO:0000313" key="4">
    <source>
        <dbReference type="Proteomes" id="UP001139409"/>
    </source>
</evidence>
<keyword evidence="1" id="KW-1133">Transmembrane helix</keyword>